<feature type="transmembrane region" description="Helical" evidence="1">
    <location>
        <begin position="27"/>
        <end position="48"/>
    </location>
</feature>
<name>A0A1Y9HA57_9DIPT</name>
<organism evidence="2 3">
    <name type="scientific">Anopheles farauti</name>
    <dbReference type="NCBI Taxonomy" id="69004"/>
    <lineage>
        <taxon>Eukaryota</taxon>
        <taxon>Metazoa</taxon>
        <taxon>Ecdysozoa</taxon>
        <taxon>Arthropoda</taxon>
        <taxon>Hexapoda</taxon>
        <taxon>Insecta</taxon>
        <taxon>Pterygota</taxon>
        <taxon>Neoptera</taxon>
        <taxon>Endopterygota</taxon>
        <taxon>Diptera</taxon>
        <taxon>Nematocera</taxon>
        <taxon>Culicoidea</taxon>
        <taxon>Culicidae</taxon>
        <taxon>Anophelinae</taxon>
        <taxon>Anopheles</taxon>
    </lineage>
</organism>
<feature type="transmembrane region" description="Helical" evidence="1">
    <location>
        <begin position="105"/>
        <end position="127"/>
    </location>
</feature>
<keyword evidence="1" id="KW-0812">Transmembrane</keyword>
<feature type="transmembrane region" description="Helical" evidence="1">
    <location>
        <begin position="206"/>
        <end position="233"/>
    </location>
</feature>
<dbReference type="EMBL" id="AXCN02001179">
    <property type="status" value="NOT_ANNOTATED_CDS"/>
    <property type="molecule type" value="Genomic_DNA"/>
</dbReference>
<feature type="transmembrane region" description="Helical" evidence="1">
    <location>
        <begin position="139"/>
        <end position="161"/>
    </location>
</feature>
<dbReference type="AlphaFoldDB" id="A0A1Y9HA57"/>
<keyword evidence="1" id="KW-0472">Membrane</keyword>
<reference evidence="2" key="2">
    <citation type="submission" date="2020-05" db="UniProtKB">
        <authorList>
            <consortium name="EnsemblMetazoa"/>
        </authorList>
    </citation>
    <scope>IDENTIFICATION</scope>
    <source>
        <strain evidence="2">FAR1</strain>
    </source>
</reference>
<keyword evidence="3" id="KW-1185">Reference proteome</keyword>
<evidence type="ECO:0000313" key="3">
    <source>
        <dbReference type="Proteomes" id="UP000075886"/>
    </source>
</evidence>
<accession>A0A1Y9HA57</accession>
<evidence type="ECO:0000313" key="2">
    <source>
        <dbReference type="EnsemblMetazoa" id="AFAF021632-PA"/>
    </source>
</evidence>
<sequence length="269" mass="30503">MTVLCSHHRIVEKEPSKVNPRWKSCTVYSLLLMVASCLVVSFSLHGLIAEYKNHCLLEANLHFIPVPGNNQTFQNETNPNANQTVVQYVIDEYWSNWTSGTYCEILTNLPLFQGICCTIWLAIFIIHGPGGILPQPWRIVFPSLIFFLACSFTSILTAGFITRGLTRLCAEFRKVDSVQDVSCAQSILYFALSTENSTLVQVDKNFFLTLVFPWIWVGATVFGFGVILLRIILMPDFELFRVVISMHTGRKELPVERLPQRASSEISEF</sequence>
<keyword evidence="1" id="KW-1133">Transmembrane helix</keyword>
<protein>
    <submittedName>
        <fullName evidence="2">Uncharacterized protein</fullName>
    </submittedName>
</protein>
<dbReference type="EnsemblMetazoa" id="AFAF021632-RA">
    <property type="protein sequence ID" value="AFAF021632-PA"/>
    <property type="gene ID" value="AFAF021632"/>
</dbReference>
<dbReference type="STRING" id="69004.A0A1Y9HA57"/>
<dbReference type="VEuPathDB" id="VectorBase:AFAF021632"/>
<proteinExistence type="predicted"/>
<evidence type="ECO:0000256" key="1">
    <source>
        <dbReference type="SAM" id="Phobius"/>
    </source>
</evidence>
<reference evidence="3" key="1">
    <citation type="submission" date="2014-01" db="EMBL/GenBank/DDBJ databases">
        <title>The Genome Sequence of Anopheles farauti FAR1 (V2).</title>
        <authorList>
            <consortium name="The Broad Institute Genomics Platform"/>
            <person name="Neafsey D.E."/>
            <person name="Besansky N."/>
            <person name="Howell P."/>
            <person name="Walton C."/>
            <person name="Young S.K."/>
            <person name="Zeng Q."/>
            <person name="Gargeya S."/>
            <person name="Fitzgerald M."/>
            <person name="Haas B."/>
            <person name="Abouelleil A."/>
            <person name="Allen A.W."/>
            <person name="Alvarado L."/>
            <person name="Arachchi H.M."/>
            <person name="Berlin A.M."/>
            <person name="Chapman S.B."/>
            <person name="Gainer-Dewar J."/>
            <person name="Goldberg J."/>
            <person name="Griggs A."/>
            <person name="Gujja S."/>
            <person name="Hansen M."/>
            <person name="Howarth C."/>
            <person name="Imamovic A."/>
            <person name="Ireland A."/>
            <person name="Larimer J."/>
            <person name="McCowan C."/>
            <person name="Murphy C."/>
            <person name="Pearson M."/>
            <person name="Poon T.W."/>
            <person name="Priest M."/>
            <person name="Roberts A."/>
            <person name="Saif S."/>
            <person name="Shea T."/>
            <person name="Sisk P."/>
            <person name="Sykes S."/>
            <person name="Wortman J."/>
            <person name="Nusbaum C."/>
            <person name="Birren B."/>
        </authorList>
    </citation>
    <scope>NUCLEOTIDE SEQUENCE [LARGE SCALE GENOMIC DNA]</scope>
    <source>
        <strain evidence="3">FAR1</strain>
    </source>
</reference>
<dbReference type="Proteomes" id="UP000075886">
    <property type="component" value="Unassembled WGS sequence"/>
</dbReference>